<evidence type="ECO:0000256" key="1">
    <source>
        <dbReference type="ARBA" id="ARBA00022679"/>
    </source>
</evidence>
<protein>
    <recommendedName>
        <fullName evidence="3">CoA transferase</fullName>
    </recommendedName>
</protein>
<dbReference type="GO" id="GO:0016740">
    <property type="term" value="F:transferase activity"/>
    <property type="evidence" value="ECO:0007669"/>
    <property type="project" value="UniProtKB-KW"/>
</dbReference>
<organism evidence="2">
    <name type="scientific">marine metagenome</name>
    <dbReference type="NCBI Taxonomy" id="408172"/>
    <lineage>
        <taxon>unclassified sequences</taxon>
        <taxon>metagenomes</taxon>
        <taxon>ecological metagenomes</taxon>
    </lineage>
</organism>
<dbReference type="Gene3D" id="3.30.1540.10">
    <property type="entry name" value="formyl-coa transferase, domain 3"/>
    <property type="match status" value="1"/>
</dbReference>
<dbReference type="SUPFAM" id="SSF89796">
    <property type="entry name" value="CoA-transferase family III (CaiB/BaiF)"/>
    <property type="match status" value="1"/>
</dbReference>
<name>A0A382PAI2_9ZZZZ</name>
<dbReference type="PANTHER" id="PTHR48228:SF6">
    <property type="entry name" value="L-CARNITINE COA-TRANSFERASE"/>
    <property type="match status" value="1"/>
</dbReference>
<reference evidence="2" key="1">
    <citation type="submission" date="2018-05" db="EMBL/GenBank/DDBJ databases">
        <authorList>
            <person name="Lanie J.A."/>
            <person name="Ng W.-L."/>
            <person name="Kazmierczak K.M."/>
            <person name="Andrzejewski T.M."/>
            <person name="Davidsen T.M."/>
            <person name="Wayne K.J."/>
            <person name="Tettelin H."/>
            <person name="Glass J.I."/>
            <person name="Rusch D."/>
            <person name="Podicherti R."/>
            <person name="Tsui H.-C.T."/>
            <person name="Winkler M.E."/>
        </authorList>
    </citation>
    <scope>NUCLEOTIDE SEQUENCE</scope>
</reference>
<evidence type="ECO:0008006" key="3">
    <source>
        <dbReference type="Google" id="ProtNLM"/>
    </source>
</evidence>
<evidence type="ECO:0000313" key="2">
    <source>
        <dbReference type="EMBL" id="SVC70266.1"/>
    </source>
</evidence>
<dbReference type="Gene3D" id="3.40.50.10540">
    <property type="entry name" value="Crotonobetainyl-coa:carnitine coa-transferase, domain 1"/>
    <property type="match status" value="1"/>
</dbReference>
<feature type="non-terminal residue" evidence="2">
    <location>
        <position position="213"/>
    </location>
</feature>
<accession>A0A382PAI2</accession>
<sequence>MSEARHGPDGGTSSPYHTMWNRSKRVLQLDMTQPDARLMCADLCKKADIVIDNFSPGVLDRWGIGYEVTSIENPGVIYIQMSGMGDSGPWSSYVSFAPTVHALAGLTYLTGVPGREDIGIGFSYNDHQSGLHGTVALLAALMERRKSGLGQRIELSQFEVGTTFNAPALLDFFANQSITGPSGNELPFDQVAPHNCYPCLGTDRWIAIAIMSD</sequence>
<keyword evidence="1" id="KW-0808">Transferase</keyword>
<dbReference type="PANTHER" id="PTHR48228">
    <property type="entry name" value="SUCCINYL-COA--D-CITRAMALATE COA-TRANSFERASE"/>
    <property type="match status" value="1"/>
</dbReference>
<dbReference type="Pfam" id="PF02515">
    <property type="entry name" value="CoA_transf_3"/>
    <property type="match status" value="1"/>
</dbReference>
<dbReference type="InterPro" id="IPR023606">
    <property type="entry name" value="CoA-Trfase_III_dom_1_sf"/>
</dbReference>
<dbReference type="AlphaFoldDB" id="A0A382PAI2"/>
<dbReference type="InterPro" id="IPR044855">
    <property type="entry name" value="CoA-Trfase_III_dom3_sf"/>
</dbReference>
<proteinExistence type="predicted"/>
<gene>
    <name evidence="2" type="ORF">METZ01_LOCUS323120</name>
</gene>
<dbReference type="InterPro" id="IPR003673">
    <property type="entry name" value="CoA-Trfase_fam_III"/>
</dbReference>
<dbReference type="InterPro" id="IPR050509">
    <property type="entry name" value="CoA-transferase_III"/>
</dbReference>
<dbReference type="EMBL" id="UINC01105952">
    <property type="protein sequence ID" value="SVC70266.1"/>
    <property type="molecule type" value="Genomic_DNA"/>
</dbReference>